<feature type="chain" id="PRO_5022059567" evidence="2">
    <location>
        <begin position="23"/>
        <end position="306"/>
    </location>
</feature>
<evidence type="ECO:0000313" key="5">
    <source>
        <dbReference type="Proteomes" id="UP000320184"/>
    </source>
</evidence>
<evidence type="ECO:0000313" key="4">
    <source>
        <dbReference type="EMBL" id="TMQ51662.1"/>
    </source>
</evidence>
<feature type="signal peptide" evidence="2">
    <location>
        <begin position="1"/>
        <end position="22"/>
    </location>
</feature>
<evidence type="ECO:0000256" key="1">
    <source>
        <dbReference type="ARBA" id="ARBA00022801"/>
    </source>
</evidence>
<dbReference type="SUPFAM" id="SSF63829">
    <property type="entry name" value="Calcium-dependent phosphotriesterase"/>
    <property type="match status" value="1"/>
</dbReference>
<dbReference type="PANTHER" id="PTHR47572">
    <property type="entry name" value="LIPOPROTEIN-RELATED"/>
    <property type="match status" value="1"/>
</dbReference>
<dbReference type="Proteomes" id="UP000320184">
    <property type="component" value="Unassembled WGS sequence"/>
</dbReference>
<reference evidence="4 5" key="1">
    <citation type="journal article" date="2019" name="Nat. Microbiol.">
        <title>Mediterranean grassland soil C-N compound turnover is dependent on rainfall and depth, and is mediated by genomically divergent microorganisms.</title>
        <authorList>
            <person name="Diamond S."/>
            <person name="Andeer P.F."/>
            <person name="Li Z."/>
            <person name="Crits-Christoph A."/>
            <person name="Burstein D."/>
            <person name="Anantharaman K."/>
            <person name="Lane K.R."/>
            <person name="Thomas B.C."/>
            <person name="Pan C."/>
            <person name="Northen T.R."/>
            <person name="Banfield J.F."/>
        </authorList>
    </citation>
    <scope>NUCLEOTIDE SEQUENCE [LARGE SCALE GENOMIC DNA]</scope>
    <source>
        <strain evidence="4">WS_3</strain>
    </source>
</reference>
<dbReference type="EMBL" id="VBOT01000062">
    <property type="protein sequence ID" value="TMQ51662.1"/>
    <property type="molecule type" value="Genomic_DNA"/>
</dbReference>
<sequence>MGIRGLICIAVGLMLTAAAARAEEVTIVSNVLGPEGPLFVDGNLYFVAWTSGTFSKWDGKTTTVLNSMPGCSHNGLALTRQKTFLVACTDEHGAILELDMKGRQLHRWDADDKGSKFDGGINDIVVTASGGAYATVFGPYQTVPTAVAGKILYLAPGGRQWVEVANDLNYANGIGISPDQKTLYVSETVGNCILKFAVNGDGSLSHRANLALLNLLTPNKNNSWWLGPDSMKIDGMGNIYVAQWFGGKILKIAPDGTLLHVFPIAAGDGTTNVAFGPGGKDLYVTVVKDPNDPQAKGSIVKIPNVE</sequence>
<dbReference type="InterPro" id="IPR011042">
    <property type="entry name" value="6-blade_b-propeller_TolB-like"/>
</dbReference>
<dbReference type="PANTHER" id="PTHR47572:SF4">
    <property type="entry name" value="LACTONASE DRP35"/>
    <property type="match status" value="1"/>
</dbReference>
<dbReference type="InterPro" id="IPR013658">
    <property type="entry name" value="SGL"/>
</dbReference>
<evidence type="ECO:0000259" key="3">
    <source>
        <dbReference type="Pfam" id="PF08450"/>
    </source>
</evidence>
<keyword evidence="1" id="KW-0378">Hydrolase</keyword>
<gene>
    <name evidence="4" type="ORF">E6K73_05285</name>
</gene>
<dbReference type="AlphaFoldDB" id="A0A538SJY1"/>
<dbReference type="InterPro" id="IPR051262">
    <property type="entry name" value="SMP-30/CGR1_Lactonase"/>
</dbReference>
<dbReference type="GO" id="GO:0016787">
    <property type="term" value="F:hydrolase activity"/>
    <property type="evidence" value="ECO:0007669"/>
    <property type="project" value="UniProtKB-KW"/>
</dbReference>
<keyword evidence="2" id="KW-0732">Signal</keyword>
<protein>
    <submittedName>
        <fullName evidence="4">SMP-30/gluconolactonase/LRE family protein</fullName>
    </submittedName>
</protein>
<accession>A0A538SJY1</accession>
<name>A0A538SJY1_UNCEI</name>
<dbReference type="Pfam" id="PF08450">
    <property type="entry name" value="SGL"/>
    <property type="match status" value="1"/>
</dbReference>
<evidence type="ECO:0000256" key="2">
    <source>
        <dbReference type="SAM" id="SignalP"/>
    </source>
</evidence>
<proteinExistence type="predicted"/>
<feature type="domain" description="SMP-30/Gluconolactonase/LRE-like region" evidence="3">
    <location>
        <begin position="34"/>
        <end position="286"/>
    </location>
</feature>
<dbReference type="Gene3D" id="2.120.10.30">
    <property type="entry name" value="TolB, C-terminal domain"/>
    <property type="match status" value="1"/>
</dbReference>
<organism evidence="4 5">
    <name type="scientific">Eiseniibacteriota bacterium</name>
    <dbReference type="NCBI Taxonomy" id="2212470"/>
    <lineage>
        <taxon>Bacteria</taxon>
        <taxon>Candidatus Eiseniibacteriota</taxon>
    </lineage>
</organism>
<comment type="caution">
    <text evidence="4">The sequence shown here is derived from an EMBL/GenBank/DDBJ whole genome shotgun (WGS) entry which is preliminary data.</text>
</comment>